<evidence type="ECO:0000256" key="9">
    <source>
        <dbReference type="PROSITE-ProRule" id="PRU00277"/>
    </source>
</evidence>
<gene>
    <name evidence="12" type="primary">slyD_1</name>
    <name evidence="12" type="ORF">IMCC3135_23040</name>
</gene>
<evidence type="ECO:0000313" key="13">
    <source>
        <dbReference type="Proteomes" id="UP000250079"/>
    </source>
</evidence>
<dbReference type="EMBL" id="CP018632">
    <property type="protein sequence ID" value="ASJ74677.1"/>
    <property type="molecule type" value="Genomic_DNA"/>
</dbReference>
<keyword evidence="6" id="KW-0143">Chaperone</keyword>
<comment type="function">
    <text evidence="8">Also involved in hydrogenase metallocenter assembly, probably by participating in the nickel insertion step. This function in hydrogenase biosynthesis requires chaperone activity and the presence of the metal-binding domain, but not PPIase activity.</text>
</comment>
<dbReference type="GO" id="GO:0003755">
    <property type="term" value="F:peptidyl-prolyl cis-trans isomerase activity"/>
    <property type="evidence" value="ECO:0007669"/>
    <property type="project" value="UniProtKB-UniRule"/>
</dbReference>
<dbReference type="KEGG" id="gai:IMCC3135_23040"/>
<evidence type="ECO:0000256" key="3">
    <source>
        <dbReference type="ARBA" id="ARBA00006577"/>
    </source>
</evidence>
<dbReference type="InterPro" id="IPR001179">
    <property type="entry name" value="PPIase_FKBP_dom"/>
</dbReference>
<evidence type="ECO:0000313" key="12">
    <source>
        <dbReference type="EMBL" id="ASJ74677.1"/>
    </source>
</evidence>
<evidence type="ECO:0000256" key="10">
    <source>
        <dbReference type="RuleBase" id="RU003915"/>
    </source>
</evidence>
<protein>
    <recommendedName>
        <fullName evidence="10">Peptidyl-prolyl cis-trans isomerase</fullName>
        <ecNumber evidence="10">5.2.1.8</ecNumber>
    </recommendedName>
</protein>
<comment type="catalytic activity">
    <reaction evidence="1 9 10">
        <text>[protein]-peptidylproline (omega=180) = [protein]-peptidylproline (omega=0)</text>
        <dbReference type="Rhea" id="RHEA:16237"/>
        <dbReference type="Rhea" id="RHEA-COMP:10747"/>
        <dbReference type="Rhea" id="RHEA-COMP:10748"/>
        <dbReference type="ChEBI" id="CHEBI:83833"/>
        <dbReference type="ChEBI" id="CHEBI:83834"/>
        <dbReference type="EC" id="5.2.1.8"/>
    </reaction>
</comment>
<comment type="subcellular location">
    <subcellularLocation>
        <location evidence="2">Cytoplasm</location>
    </subcellularLocation>
</comment>
<dbReference type="GO" id="GO:0005737">
    <property type="term" value="C:cytoplasm"/>
    <property type="evidence" value="ECO:0007669"/>
    <property type="project" value="UniProtKB-SubCell"/>
</dbReference>
<dbReference type="PROSITE" id="PS50059">
    <property type="entry name" value="FKBP_PPIASE"/>
    <property type="match status" value="1"/>
</dbReference>
<dbReference type="SUPFAM" id="SSF54534">
    <property type="entry name" value="FKBP-like"/>
    <property type="match status" value="1"/>
</dbReference>
<sequence length="173" mass="18788">MSDTDLIIDENRVVSMHYQLTNGFGELIDSSQGDLPLVYMHNTNALLPALERELTGRLAGEPVAITIYPEDAYGYPDETLIAEWPKEPIEKAQELVVGMRFKAMGKDGESQLVTVVEIREDTVVLDANHPLAGQVLSFTIAIVDVREPSAEELEQGYAVSTNPAGLGSTGSQA</sequence>
<organism evidence="12 13">
    <name type="scientific">Granulosicoccus antarcticus IMCC3135</name>
    <dbReference type="NCBI Taxonomy" id="1192854"/>
    <lineage>
        <taxon>Bacteria</taxon>
        <taxon>Pseudomonadati</taxon>
        <taxon>Pseudomonadota</taxon>
        <taxon>Gammaproteobacteria</taxon>
        <taxon>Chromatiales</taxon>
        <taxon>Granulosicoccaceae</taxon>
        <taxon>Granulosicoccus</taxon>
    </lineage>
</organism>
<evidence type="ECO:0000256" key="8">
    <source>
        <dbReference type="ARBA" id="ARBA00037071"/>
    </source>
</evidence>
<dbReference type="Gene3D" id="3.10.50.40">
    <property type="match status" value="1"/>
</dbReference>
<dbReference type="AlphaFoldDB" id="A0A2Z2P2B2"/>
<reference evidence="12 13" key="1">
    <citation type="submission" date="2016-12" db="EMBL/GenBank/DDBJ databases">
        <authorList>
            <person name="Song W.-J."/>
            <person name="Kurnit D.M."/>
        </authorList>
    </citation>
    <scope>NUCLEOTIDE SEQUENCE [LARGE SCALE GENOMIC DNA]</scope>
    <source>
        <strain evidence="12 13">IMCC3135</strain>
    </source>
</reference>
<proteinExistence type="inferred from homology"/>
<evidence type="ECO:0000256" key="2">
    <source>
        <dbReference type="ARBA" id="ARBA00004496"/>
    </source>
</evidence>
<evidence type="ECO:0000256" key="4">
    <source>
        <dbReference type="ARBA" id="ARBA00022490"/>
    </source>
</evidence>
<dbReference type="RefSeq" id="WP_088919675.1">
    <property type="nucleotide sequence ID" value="NZ_CP018632.1"/>
</dbReference>
<dbReference type="Pfam" id="PF00254">
    <property type="entry name" value="FKBP_C"/>
    <property type="match status" value="1"/>
</dbReference>
<comment type="similarity">
    <text evidence="3 10">Belongs to the FKBP-type PPIase family.</text>
</comment>
<dbReference type="GO" id="GO:0042026">
    <property type="term" value="P:protein refolding"/>
    <property type="evidence" value="ECO:0007669"/>
    <property type="project" value="UniProtKB-ARBA"/>
</dbReference>
<dbReference type="InterPro" id="IPR046357">
    <property type="entry name" value="PPIase_dom_sf"/>
</dbReference>
<dbReference type="OrthoDB" id="9808891at2"/>
<dbReference type="Proteomes" id="UP000250079">
    <property type="component" value="Chromosome"/>
</dbReference>
<dbReference type="PANTHER" id="PTHR47861">
    <property type="entry name" value="FKBP-TYPE PEPTIDYL-PROLYL CIS-TRANS ISOMERASE SLYD"/>
    <property type="match status" value="1"/>
</dbReference>
<evidence type="ECO:0000256" key="5">
    <source>
        <dbReference type="ARBA" id="ARBA00023110"/>
    </source>
</evidence>
<evidence type="ECO:0000259" key="11">
    <source>
        <dbReference type="PROSITE" id="PS50059"/>
    </source>
</evidence>
<feature type="domain" description="PPIase FKBP-type" evidence="11">
    <location>
        <begin position="11"/>
        <end position="105"/>
    </location>
</feature>
<keyword evidence="5 9" id="KW-0697">Rotamase</keyword>
<dbReference type="EC" id="5.2.1.8" evidence="10"/>
<keyword evidence="4" id="KW-0963">Cytoplasm</keyword>
<dbReference type="PANTHER" id="PTHR47861:SF3">
    <property type="entry name" value="FKBP-TYPE PEPTIDYL-PROLYL CIS-TRANS ISOMERASE SLYD"/>
    <property type="match status" value="1"/>
</dbReference>
<keyword evidence="13" id="KW-1185">Reference proteome</keyword>
<accession>A0A2Z2P2B2</accession>
<evidence type="ECO:0000256" key="7">
    <source>
        <dbReference type="ARBA" id="ARBA00023235"/>
    </source>
</evidence>
<keyword evidence="7 9" id="KW-0413">Isomerase</keyword>
<name>A0A2Z2P2B2_9GAMM</name>
<evidence type="ECO:0000256" key="1">
    <source>
        <dbReference type="ARBA" id="ARBA00000971"/>
    </source>
</evidence>
<evidence type="ECO:0000256" key="6">
    <source>
        <dbReference type="ARBA" id="ARBA00023186"/>
    </source>
</evidence>